<dbReference type="STRING" id="595434.RISK_002946"/>
<dbReference type="PATRIC" id="fig|595434.4.peg.2807"/>
<dbReference type="InterPro" id="IPR036280">
    <property type="entry name" value="Multihaem_cyt_sf"/>
</dbReference>
<reference evidence="4" key="1">
    <citation type="submission" date="2015-05" db="EMBL/GenBank/DDBJ databases">
        <title>Permanent draft genome of Rhodopirellula islandicus K833.</title>
        <authorList>
            <person name="Kizina J."/>
            <person name="Richter M."/>
            <person name="Glockner F.O."/>
            <person name="Harder J."/>
        </authorList>
    </citation>
    <scope>NUCLEOTIDE SEQUENCE [LARGE SCALE GENOMIC DNA]</scope>
    <source>
        <strain evidence="4">K833</strain>
    </source>
</reference>
<dbReference type="PANTHER" id="PTHR35038">
    <property type="entry name" value="DISSIMILATORY SULFITE REDUCTASE SIRA"/>
    <property type="match status" value="1"/>
</dbReference>
<evidence type="ECO:0000256" key="2">
    <source>
        <dbReference type="SAM" id="MobiDB-lite"/>
    </source>
</evidence>
<dbReference type="AlphaFoldDB" id="A0A0J1EI12"/>
<keyword evidence="5" id="KW-1185">Reference proteome</keyword>
<dbReference type="Gene3D" id="3.90.10.10">
    <property type="entry name" value="Cytochrome C3"/>
    <property type="match status" value="1"/>
</dbReference>
<feature type="transmembrane region" description="Helical" evidence="3">
    <location>
        <begin position="68"/>
        <end position="85"/>
    </location>
</feature>
<name>A0A0J1EI12_RHOIS</name>
<organism evidence="4 5">
    <name type="scientific">Rhodopirellula islandica</name>
    <dbReference type="NCBI Taxonomy" id="595434"/>
    <lineage>
        <taxon>Bacteria</taxon>
        <taxon>Pseudomonadati</taxon>
        <taxon>Planctomycetota</taxon>
        <taxon>Planctomycetia</taxon>
        <taxon>Pirellulales</taxon>
        <taxon>Pirellulaceae</taxon>
        <taxon>Rhodopirellula</taxon>
    </lineage>
</organism>
<keyword evidence="3 4" id="KW-0812">Transmembrane</keyword>
<dbReference type="Proteomes" id="UP000036367">
    <property type="component" value="Unassembled WGS sequence"/>
</dbReference>
<protein>
    <submittedName>
        <fullName evidence="4">Transmembrane protein</fullName>
    </submittedName>
</protein>
<dbReference type="InterPro" id="IPR051829">
    <property type="entry name" value="Multiheme_Cytochr_ET"/>
</dbReference>
<comment type="caution">
    <text evidence="4">The sequence shown here is derived from an EMBL/GenBank/DDBJ whole genome shotgun (WGS) entry which is preliminary data.</text>
</comment>
<evidence type="ECO:0000313" key="5">
    <source>
        <dbReference type="Proteomes" id="UP000036367"/>
    </source>
</evidence>
<evidence type="ECO:0000313" key="4">
    <source>
        <dbReference type="EMBL" id="KLU05184.1"/>
    </source>
</evidence>
<feature type="compositionally biased region" description="Basic and acidic residues" evidence="2">
    <location>
        <begin position="306"/>
        <end position="327"/>
    </location>
</feature>
<gene>
    <name evidence="4" type="ORF">RISK_002946</name>
</gene>
<keyword evidence="1" id="KW-0732">Signal</keyword>
<keyword evidence="3" id="KW-0472">Membrane</keyword>
<evidence type="ECO:0000256" key="3">
    <source>
        <dbReference type="SAM" id="Phobius"/>
    </source>
</evidence>
<feature type="region of interest" description="Disordered" evidence="2">
    <location>
        <begin position="306"/>
        <end position="331"/>
    </location>
</feature>
<dbReference type="EMBL" id="LECT01000023">
    <property type="protein sequence ID" value="KLU05184.1"/>
    <property type="molecule type" value="Genomic_DNA"/>
</dbReference>
<evidence type="ECO:0000256" key="1">
    <source>
        <dbReference type="ARBA" id="ARBA00022729"/>
    </source>
</evidence>
<accession>A0A0J1EI12</accession>
<dbReference type="Gene3D" id="1.10.780.10">
    <property type="entry name" value="Hydroxylamine Oxidoreductase, Chain A, domain 1"/>
    <property type="match status" value="1"/>
</dbReference>
<proteinExistence type="predicted"/>
<dbReference type="PANTHER" id="PTHR35038:SF10">
    <property type="entry name" value="HIGH-MOLECULAR-WEIGHT CYTOCHROME C"/>
    <property type="match status" value="1"/>
</dbReference>
<sequence length="766" mass="83947">MRRDDFQLPTPPRIERPGHPYSCGRSPGCDRCLQGPSLTGECPFANSNDPEQEACHPRRTWAGRRRQFTAVMLALLAVAMVILFATRMTPKVIQPGNLTTAHSQILSGELAQDRCAACHQNATSNRWLATASEASGSAPNTDKGLFSLASWIRGGQHADLPTVPMTDLCLNCHEQQMPRQSARWAHNLSPEIRDELTLAALEKRDGKTFDLEASLREAEASQNNLSLQTVSRTSAFQNNLACSICHQEHHGADADLAAITDSRCQTCHVNQFGSFAESHPEFGQWPYQPTSNIHFDHGRHAKIHFPSEAEKQHSGAEKKNSEAEKNSGDPATSNRFATFDCKACHIGPSFSSFDLDSTDPVMTTLPYEIACAQCHDSSLRVQIAEGPSLLQLPTLPEDIAAQVAEWPELATGFADGTVDGWMALMLRTETSESALRRFQRVEAANWDSPIVQVEAVSLAKAITQLSQDLATSGQDALMQRLRDAGVEEQIAQPLVESFPPQLIRDAMGVWFRGVPPMPATSPEAEPVADSGFGLLDNELDRDPAELDPLLANDPLLTVDPLLADDPLTAWGASEESSTLPTKIDWAAELAARYDAAKTQSFGGWYRDDLTMSIRYRGKGHSDAVLRSMIEIIQRLPADDPLRETMLAQPAVQACAACHQVNANPGSEPTLASMRWRAFQAKTNGDRLTHFSHTPHLNIQGLQDCRHCHQLGTTNPANAVHMEGESPVELSPEFLPMTKANCASCHTKSAAGDHCTRCHRYHVHDVP</sequence>
<keyword evidence="3" id="KW-1133">Transmembrane helix</keyword>
<dbReference type="SUPFAM" id="SSF48695">
    <property type="entry name" value="Multiheme cytochromes"/>
    <property type="match status" value="2"/>
</dbReference>